<dbReference type="GO" id="GO:0016491">
    <property type="term" value="F:oxidoreductase activity"/>
    <property type="evidence" value="ECO:0007669"/>
    <property type="project" value="InterPro"/>
</dbReference>
<reference evidence="3 4" key="1">
    <citation type="submission" date="2015-06" db="EMBL/GenBank/DDBJ databases">
        <title>Survival trade-offs in plant roots during colonization by closely related pathogenic and mutualistic fungi.</title>
        <authorList>
            <person name="Hacquard S."/>
            <person name="Kracher B."/>
            <person name="Hiruma K."/>
            <person name="Weinman A."/>
            <person name="Muench P."/>
            <person name="Garrido Oter R."/>
            <person name="Ver Loren van Themaat E."/>
            <person name="Dallerey J.-F."/>
            <person name="Damm U."/>
            <person name="Henrissat B."/>
            <person name="Lespinet O."/>
            <person name="Thon M."/>
            <person name="Kemen E."/>
            <person name="McHardy A.C."/>
            <person name="Schulze-Lefert P."/>
            <person name="O'Connell R.J."/>
        </authorList>
    </citation>
    <scope>NUCLEOTIDE SEQUENCE [LARGE SCALE GENOMIC DNA]</scope>
    <source>
        <strain evidence="3 4">0861</strain>
    </source>
</reference>
<dbReference type="Pfam" id="PF07110">
    <property type="entry name" value="EthD"/>
    <property type="match status" value="1"/>
</dbReference>
<dbReference type="EMBL" id="LFIV01000004">
    <property type="protein sequence ID" value="KZL77942.1"/>
    <property type="molecule type" value="Genomic_DNA"/>
</dbReference>
<name>A0A166YQL9_9PEZI</name>
<dbReference type="InterPro" id="IPR005674">
    <property type="entry name" value="CocE/Ser_esterase"/>
</dbReference>
<gene>
    <name evidence="3" type="ORF">CT0861_05881</name>
</gene>
<comment type="caution">
    <text evidence="3">The sequence shown here is derived from an EMBL/GenBank/DDBJ whole genome shotgun (WGS) entry which is preliminary data.</text>
</comment>
<dbReference type="SUPFAM" id="SSF53474">
    <property type="entry name" value="alpha/beta-Hydrolases"/>
    <property type="match status" value="1"/>
</dbReference>
<dbReference type="InterPro" id="IPR029058">
    <property type="entry name" value="AB_hydrolase_fold"/>
</dbReference>
<protein>
    <submittedName>
        <fullName evidence="3">Acyl esterase (CocE/NonD family hydrolase)</fullName>
    </submittedName>
</protein>
<dbReference type="SUPFAM" id="SSF54909">
    <property type="entry name" value="Dimeric alpha+beta barrel"/>
    <property type="match status" value="1"/>
</dbReference>
<comment type="similarity">
    <text evidence="1">Belongs to the tpcK family.</text>
</comment>
<dbReference type="InterPro" id="IPR009799">
    <property type="entry name" value="EthD_dom"/>
</dbReference>
<dbReference type="InterPro" id="IPR011008">
    <property type="entry name" value="Dimeric_a/b-barrel"/>
</dbReference>
<dbReference type="Gene3D" id="3.30.70.100">
    <property type="match status" value="1"/>
</dbReference>
<evidence type="ECO:0000313" key="3">
    <source>
        <dbReference type="EMBL" id="KZL77942.1"/>
    </source>
</evidence>
<dbReference type="NCBIfam" id="TIGR00976">
    <property type="entry name" value="CocE_NonD"/>
    <property type="match status" value="1"/>
</dbReference>
<dbReference type="InterPro" id="IPR013736">
    <property type="entry name" value="Xaa-Pro_dipept_C"/>
</dbReference>
<dbReference type="GO" id="GO:0008239">
    <property type="term" value="F:dipeptidyl-peptidase activity"/>
    <property type="evidence" value="ECO:0007669"/>
    <property type="project" value="InterPro"/>
</dbReference>
<proteinExistence type="inferred from homology"/>
<dbReference type="Proteomes" id="UP000076552">
    <property type="component" value="Unassembled WGS sequence"/>
</dbReference>
<organism evidence="3 4">
    <name type="scientific">Colletotrichum tofieldiae</name>
    <dbReference type="NCBI Taxonomy" id="708197"/>
    <lineage>
        <taxon>Eukaryota</taxon>
        <taxon>Fungi</taxon>
        <taxon>Dikarya</taxon>
        <taxon>Ascomycota</taxon>
        <taxon>Pezizomycotina</taxon>
        <taxon>Sordariomycetes</taxon>
        <taxon>Hypocreomycetidae</taxon>
        <taxon>Glomerellales</taxon>
        <taxon>Glomerellaceae</taxon>
        <taxon>Colletotrichum</taxon>
        <taxon>Colletotrichum spaethianum species complex</taxon>
    </lineage>
</organism>
<dbReference type="InterPro" id="IPR008979">
    <property type="entry name" value="Galactose-bd-like_sf"/>
</dbReference>
<keyword evidence="3" id="KW-0378">Hydrolase</keyword>
<sequence>MFFNWGKNLVEDSTDGGKKHPYFDEYWQSKIPAIGNIQCPAYIICSWGDHGIHTRGTLNAWKKITAGEKYLEIHQHQKWEWSATEESLNRQKAFLDHYLLGLPTEIQFWPKVRYAMRERYYVGEWRHASAFPIPETQYTKLFPTPTGGLSTISQPKEHQVSYDANEGEVAFELPLRNSLEFAGHAKLRLWVEAVEGGDNMDLFITLRKKDREGNDVHFPWITIVDNGPIGFGWLRASRRELDDAQSTPWRPVHLHRRDLEPLKPGDVVCVEIEIQPTSCRFRAGEKLNLVISGHDYGKYPPGIPVARHSDTVNKGRHIIHFGNKYDSHLLLPVIPAVKNSYSEKNSLIKMTIACRRIPGWSEEKFLEEYTGVHAGMTRQIANVVPILRNYTQVVGMPHANVKSLPTGGQAAWDAVTTLGWTTLKGLWGSFQSPSYKASAGSHVFADISSQTGILSQSFAEIMFDPTGFERRSKKAAMILVFLAKSRVGAHSDPSKEDLEARSNHIGKVGAGTGLIRYVLNRTVVPSDVRSFFEGTPFSTTDWTTMGAFEQYWFSDRKSAIAFLTDNERSSKIFGTLPKSFDLVDSFAVIGDENIVVEKDLSF</sequence>
<evidence type="ECO:0000256" key="1">
    <source>
        <dbReference type="ARBA" id="ARBA00005986"/>
    </source>
</evidence>
<dbReference type="Gene3D" id="2.60.120.260">
    <property type="entry name" value="Galactose-binding domain-like"/>
    <property type="match status" value="1"/>
</dbReference>
<accession>A0A166YQL9</accession>
<dbReference type="SUPFAM" id="SSF49785">
    <property type="entry name" value="Galactose-binding domain-like"/>
    <property type="match status" value="1"/>
</dbReference>
<dbReference type="Pfam" id="PF08530">
    <property type="entry name" value="PepX_C"/>
    <property type="match status" value="1"/>
</dbReference>
<keyword evidence="4" id="KW-1185">Reference proteome</keyword>
<evidence type="ECO:0000313" key="4">
    <source>
        <dbReference type="Proteomes" id="UP000076552"/>
    </source>
</evidence>
<feature type="domain" description="Xaa-Pro dipeptidyl-peptidase C-terminal" evidence="2">
    <location>
        <begin position="92"/>
        <end position="330"/>
    </location>
</feature>
<dbReference type="SMART" id="SM00939">
    <property type="entry name" value="PepX_C"/>
    <property type="match status" value="1"/>
</dbReference>
<dbReference type="AlphaFoldDB" id="A0A166YQL9"/>
<dbReference type="STRING" id="708197.A0A166YQL9"/>
<evidence type="ECO:0000259" key="2">
    <source>
        <dbReference type="SMART" id="SM00939"/>
    </source>
</evidence>
<dbReference type="Gene3D" id="3.40.50.1820">
    <property type="entry name" value="alpha/beta hydrolase"/>
    <property type="match status" value="1"/>
</dbReference>